<gene>
    <name evidence="1" type="ORF">O1611_g3152</name>
</gene>
<dbReference type="Proteomes" id="UP001153332">
    <property type="component" value="Unassembled WGS sequence"/>
</dbReference>
<dbReference type="EMBL" id="JAPUUL010000490">
    <property type="protein sequence ID" value="KAJ8130478.1"/>
    <property type="molecule type" value="Genomic_DNA"/>
</dbReference>
<accession>A0ACC2JTF7</accession>
<comment type="caution">
    <text evidence="1">The sequence shown here is derived from an EMBL/GenBank/DDBJ whole genome shotgun (WGS) entry which is preliminary data.</text>
</comment>
<keyword evidence="2" id="KW-1185">Reference proteome</keyword>
<name>A0ACC2JTF7_9PEZI</name>
<reference evidence="1" key="1">
    <citation type="submission" date="2022-12" db="EMBL/GenBank/DDBJ databases">
        <title>Genome Sequence of Lasiodiplodia mahajangana.</title>
        <authorList>
            <person name="Buettner E."/>
        </authorList>
    </citation>
    <scope>NUCLEOTIDE SEQUENCE</scope>
    <source>
        <strain evidence="1">VT137</strain>
    </source>
</reference>
<evidence type="ECO:0000313" key="2">
    <source>
        <dbReference type="Proteomes" id="UP001153332"/>
    </source>
</evidence>
<protein>
    <submittedName>
        <fullName evidence="1">Uncharacterized protein</fullName>
    </submittedName>
</protein>
<sequence>MLVLTKFKVWPGDTITVMVYFDSSAPSGDGDNSGGSSSDGPELKAHAMFVNESKATYTSFAYTYAAQDTSHAFRGNTAEWILEGHDNTQVPDYGATSMYNCLATTEMGEERDLDNAALIDMVRDGKHVSTPVKVTSNTLGLFWGEGKLLAHQAEGR</sequence>
<organism evidence="1 2">
    <name type="scientific">Lasiodiplodia mahajangana</name>
    <dbReference type="NCBI Taxonomy" id="1108764"/>
    <lineage>
        <taxon>Eukaryota</taxon>
        <taxon>Fungi</taxon>
        <taxon>Dikarya</taxon>
        <taxon>Ascomycota</taxon>
        <taxon>Pezizomycotina</taxon>
        <taxon>Dothideomycetes</taxon>
        <taxon>Dothideomycetes incertae sedis</taxon>
        <taxon>Botryosphaeriales</taxon>
        <taxon>Botryosphaeriaceae</taxon>
        <taxon>Lasiodiplodia</taxon>
    </lineage>
</organism>
<evidence type="ECO:0000313" key="1">
    <source>
        <dbReference type="EMBL" id="KAJ8130478.1"/>
    </source>
</evidence>
<proteinExistence type="predicted"/>